<feature type="compositionally biased region" description="Polar residues" evidence="1">
    <location>
        <begin position="152"/>
        <end position="170"/>
    </location>
</feature>
<evidence type="ECO:0000256" key="1">
    <source>
        <dbReference type="SAM" id="MobiDB-lite"/>
    </source>
</evidence>
<feature type="domain" description="Protein ENHANCED DISEASE RESISTANCE 2 C-terminal" evidence="2">
    <location>
        <begin position="302"/>
        <end position="529"/>
    </location>
</feature>
<dbReference type="OrthoDB" id="9970435at2759"/>
<proteinExistence type="predicted"/>
<feature type="compositionally biased region" description="Polar residues" evidence="1">
    <location>
        <begin position="1"/>
        <end position="15"/>
    </location>
</feature>
<organism evidence="3 4">
    <name type="scientific">Triparma strigata</name>
    <dbReference type="NCBI Taxonomy" id="1606541"/>
    <lineage>
        <taxon>Eukaryota</taxon>
        <taxon>Sar</taxon>
        <taxon>Stramenopiles</taxon>
        <taxon>Ochrophyta</taxon>
        <taxon>Bolidophyceae</taxon>
        <taxon>Parmales</taxon>
        <taxon>Triparmaceae</taxon>
        <taxon>Triparma</taxon>
    </lineage>
</organism>
<dbReference type="InterPro" id="IPR045096">
    <property type="entry name" value="EDR2-like"/>
</dbReference>
<dbReference type="EMBL" id="BRXY01000245">
    <property type="protein sequence ID" value="GMH80419.1"/>
    <property type="molecule type" value="Genomic_DNA"/>
</dbReference>
<evidence type="ECO:0000259" key="2">
    <source>
        <dbReference type="Pfam" id="PF07059"/>
    </source>
</evidence>
<dbReference type="AlphaFoldDB" id="A0A9W7EGN4"/>
<feature type="compositionally biased region" description="Basic and acidic residues" evidence="1">
    <location>
        <begin position="18"/>
        <end position="31"/>
    </location>
</feature>
<keyword evidence="4" id="KW-1185">Reference proteome</keyword>
<feature type="region of interest" description="Disordered" evidence="1">
    <location>
        <begin position="1"/>
        <end position="42"/>
    </location>
</feature>
<evidence type="ECO:0000313" key="3">
    <source>
        <dbReference type="EMBL" id="GMH80419.1"/>
    </source>
</evidence>
<accession>A0A9W7EGN4</accession>
<dbReference type="Pfam" id="PF07059">
    <property type="entry name" value="EDR2_C"/>
    <property type="match status" value="1"/>
</dbReference>
<dbReference type="InterPro" id="IPR009769">
    <property type="entry name" value="EDR2_C"/>
</dbReference>
<protein>
    <recommendedName>
        <fullName evidence="2">Protein ENHANCED DISEASE RESISTANCE 2 C-terminal domain-containing protein</fullName>
    </recommendedName>
</protein>
<dbReference type="Proteomes" id="UP001165085">
    <property type="component" value="Unassembled WGS sequence"/>
</dbReference>
<dbReference type="PANTHER" id="PTHR12136">
    <property type="entry name" value="ENHANCED DISEASE RESISTANCE-RELATED"/>
    <property type="match status" value="1"/>
</dbReference>
<feature type="region of interest" description="Disordered" evidence="1">
    <location>
        <begin position="147"/>
        <end position="178"/>
    </location>
</feature>
<comment type="caution">
    <text evidence="3">The sequence shown here is derived from an EMBL/GenBank/DDBJ whole genome shotgun (WGS) entry which is preliminary data.</text>
</comment>
<dbReference type="PANTHER" id="PTHR12136:SF41">
    <property type="entry name" value="PLECKSTRIN HOMOLOGY (PH) AND LIPID-BINDING START DOMAINS-CONTAINING PROTEIN"/>
    <property type="match status" value="1"/>
</dbReference>
<gene>
    <name evidence="3" type="ORF">TrST_g12303</name>
</gene>
<reference evidence="4" key="1">
    <citation type="journal article" date="2023" name="Commun. Biol.">
        <title>Genome analysis of Parmales, the sister group of diatoms, reveals the evolutionary specialization of diatoms from phago-mixotrophs to photoautotrophs.</title>
        <authorList>
            <person name="Ban H."/>
            <person name="Sato S."/>
            <person name="Yoshikawa S."/>
            <person name="Yamada K."/>
            <person name="Nakamura Y."/>
            <person name="Ichinomiya M."/>
            <person name="Sato N."/>
            <person name="Blanc-Mathieu R."/>
            <person name="Endo H."/>
            <person name="Kuwata A."/>
            <person name="Ogata H."/>
        </authorList>
    </citation>
    <scope>NUCLEOTIDE SEQUENCE [LARGE SCALE GENOMIC DNA]</scope>
    <source>
        <strain evidence="4">NIES 3701</strain>
    </source>
</reference>
<evidence type="ECO:0000313" key="4">
    <source>
        <dbReference type="Proteomes" id="UP001165085"/>
    </source>
</evidence>
<name>A0A9W7EGN4_9STRA</name>
<sequence length="576" mass="64209">MEMDNNSVYSRGARSSQKRQDSENLKGDLGQRRSAKKPAIVNTKSDFSNWLESIVTGCTKNSERCVLSPSHEPEEEEEGNDFSTISCMPRSLRKSSSKGFFQSAKKADVDCGILPPTGTIFAMNSDQSNVKRRQKQVDKLHKAKIKGDPNIGVSTEGSWSTPWRKSTYSTDTDEEEEGEGEGVFEEGMVAYDEQTTVVTTTEAIHSLGIIQPSMSGLSDESSLSPSLQQGKMPHIPTLNNIYQGLRVSNPFERIFKQISVTVKRINNGDGLGGDCEETVHHHSETDKHRTREVVLAGWQNAWSEPHAAHFRTRAKAYLHCGLKTASASSLFGVVGVDSFKSDTPVHSIMERPYSYLQRFRDAVMQLNASREARRETILRVPFLLVFNFILPWGNLVVYCSRPMGPINKDSPVEMLWEKFLRTEHGDFRRSRLKMIPNVGKGPWVVKKLVGGKPAIIGHKVPIAFHGNKQLNFLEIEIDVSQGGAFANSIANSVMGKSDLLTVDLAFLIEGQTEEELPESLLAVVRLHHLKMGLAPTITEWDETQRARRPAWETEDDFNQSGEGGEILTGNSYLIDV</sequence>